<dbReference type="EMBL" id="BAABBM010000001">
    <property type="protein sequence ID" value="GAA3899976.1"/>
    <property type="molecule type" value="Genomic_DNA"/>
</dbReference>
<comment type="caution">
    <text evidence="1">The sequence shown here is derived from an EMBL/GenBank/DDBJ whole genome shotgun (WGS) entry which is preliminary data.</text>
</comment>
<accession>A0ABP7LHV4</accession>
<organism evidence="1 2">
    <name type="scientific">Sphingomonas limnosediminicola</name>
    <dbReference type="NCBI Taxonomy" id="940133"/>
    <lineage>
        <taxon>Bacteria</taxon>
        <taxon>Pseudomonadati</taxon>
        <taxon>Pseudomonadota</taxon>
        <taxon>Alphaproteobacteria</taxon>
        <taxon>Sphingomonadales</taxon>
        <taxon>Sphingomonadaceae</taxon>
        <taxon>Sphingomonas</taxon>
    </lineage>
</organism>
<dbReference type="Proteomes" id="UP001500827">
    <property type="component" value="Unassembled WGS sequence"/>
</dbReference>
<protein>
    <submittedName>
        <fullName evidence="1">Uncharacterized protein</fullName>
    </submittedName>
</protein>
<sequence>MLEAMVARLRDALGAELLTLLPRLGEALHLRALLTRLGKMLPAAATATVHLERRTAASAA</sequence>
<name>A0ABP7LHV4_9SPHN</name>
<reference evidence="2" key="1">
    <citation type="journal article" date="2019" name="Int. J. Syst. Evol. Microbiol.">
        <title>The Global Catalogue of Microorganisms (GCM) 10K type strain sequencing project: providing services to taxonomists for standard genome sequencing and annotation.</title>
        <authorList>
            <consortium name="The Broad Institute Genomics Platform"/>
            <consortium name="The Broad Institute Genome Sequencing Center for Infectious Disease"/>
            <person name="Wu L."/>
            <person name="Ma J."/>
        </authorList>
    </citation>
    <scope>NUCLEOTIDE SEQUENCE [LARGE SCALE GENOMIC DNA]</scope>
    <source>
        <strain evidence="2">JCM 17543</strain>
    </source>
</reference>
<evidence type="ECO:0000313" key="2">
    <source>
        <dbReference type="Proteomes" id="UP001500827"/>
    </source>
</evidence>
<proteinExistence type="predicted"/>
<evidence type="ECO:0000313" key="1">
    <source>
        <dbReference type="EMBL" id="GAA3899976.1"/>
    </source>
</evidence>
<gene>
    <name evidence="1" type="ORF">GCM10022276_18520</name>
</gene>
<keyword evidence="2" id="KW-1185">Reference proteome</keyword>